<dbReference type="InterPro" id="IPR013078">
    <property type="entry name" value="His_Pase_superF_clade-1"/>
</dbReference>
<proteinExistence type="predicted"/>
<dbReference type="InterPro" id="IPR050275">
    <property type="entry name" value="PGM_Phosphatase"/>
</dbReference>
<dbReference type="PANTHER" id="PTHR48100:SF1">
    <property type="entry name" value="HISTIDINE PHOSPHATASE FAMILY PROTEIN-RELATED"/>
    <property type="match status" value="1"/>
</dbReference>
<dbReference type="AlphaFoldDB" id="A0A3G1KTF5"/>
<dbReference type="KEGG" id="fwa:DCMF_14130"/>
<sequence length="214" mass="24501">MLRSGTGEKTLREIYLIRHGRPVFEGNVKRCIGQTECPLSLLGKQEILKVREYLAHKNITKIYSSPLQRCQESARLIAGDQVPIVYQEGLREIHMGDWENKTFEEIKEQYPDEYRKRGRDFAHFAPKNGESFAACLDRGKKVFRHLVQDSTGNIAVIGHGGLNRVLLCWLLKADLNTLFQIKQPYGCINLLREEDGQVYVNQVGCLIRDNPGPF</sequence>
<dbReference type="PIRSF" id="PIRSF000709">
    <property type="entry name" value="6PFK_2-Ptase"/>
    <property type="match status" value="1"/>
</dbReference>
<organism evidence="1 2">
    <name type="scientific">Formimonas warabiya</name>
    <dbReference type="NCBI Taxonomy" id="1761012"/>
    <lineage>
        <taxon>Bacteria</taxon>
        <taxon>Bacillati</taxon>
        <taxon>Bacillota</taxon>
        <taxon>Clostridia</taxon>
        <taxon>Eubacteriales</taxon>
        <taxon>Peptococcaceae</taxon>
        <taxon>Candidatus Formimonas</taxon>
    </lineage>
</organism>
<dbReference type="SUPFAM" id="SSF53254">
    <property type="entry name" value="Phosphoglycerate mutase-like"/>
    <property type="match status" value="1"/>
</dbReference>
<dbReference type="Proteomes" id="UP000323521">
    <property type="component" value="Chromosome"/>
</dbReference>
<dbReference type="PANTHER" id="PTHR48100">
    <property type="entry name" value="BROAD-SPECIFICITY PHOSPHATASE YOR283W-RELATED"/>
    <property type="match status" value="1"/>
</dbReference>
<dbReference type="Gene3D" id="3.40.50.1240">
    <property type="entry name" value="Phosphoglycerate mutase-like"/>
    <property type="match status" value="1"/>
</dbReference>
<dbReference type="OrthoDB" id="9781415at2"/>
<accession>A0A3G1KTF5</accession>
<evidence type="ECO:0000313" key="1">
    <source>
        <dbReference type="EMBL" id="ATW25748.1"/>
    </source>
</evidence>
<dbReference type="InterPro" id="IPR029033">
    <property type="entry name" value="His_PPase_superfam"/>
</dbReference>
<keyword evidence="2" id="KW-1185">Reference proteome</keyword>
<dbReference type="GO" id="GO:0005737">
    <property type="term" value="C:cytoplasm"/>
    <property type="evidence" value="ECO:0007669"/>
    <property type="project" value="TreeGrafter"/>
</dbReference>
<dbReference type="GO" id="GO:0016791">
    <property type="term" value="F:phosphatase activity"/>
    <property type="evidence" value="ECO:0007669"/>
    <property type="project" value="TreeGrafter"/>
</dbReference>
<name>A0A3G1KTF5_FORW1</name>
<reference evidence="1 2" key="1">
    <citation type="submission" date="2016-10" db="EMBL/GenBank/DDBJ databases">
        <title>Complete Genome Sequence of Peptococcaceae strain DCMF.</title>
        <authorList>
            <person name="Edwards R.J."/>
            <person name="Holland S.I."/>
            <person name="Deshpande N.P."/>
            <person name="Wong Y.K."/>
            <person name="Ertan H."/>
            <person name="Manefield M."/>
            <person name="Russell T.L."/>
            <person name="Lee M.J."/>
        </authorList>
    </citation>
    <scope>NUCLEOTIDE SEQUENCE [LARGE SCALE GENOMIC DNA]</scope>
    <source>
        <strain evidence="1 2">DCMF</strain>
    </source>
</reference>
<gene>
    <name evidence="1" type="ORF">DCMF_14130</name>
</gene>
<evidence type="ECO:0000313" key="2">
    <source>
        <dbReference type="Proteomes" id="UP000323521"/>
    </source>
</evidence>
<protein>
    <recommendedName>
        <fullName evidence="3">Histidine phosphatase family protein</fullName>
    </recommendedName>
</protein>
<dbReference type="Pfam" id="PF00300">
    <property type="entry name" value="His_Phos_1"/>
    <property type="match status" value="1"/>
</dbReference>
<dbReference type="EMBL" id="CP017634">
    <property type="protein sequence ID" value="ATW25748.1"/>
    <property type="molecule type" value="Genomic_DNA"/>
</dbReference>
<dbReference type="RefSeq" id="WP_148135018.1">
    <property type="nucleotide sequence ID" value="NZ_CP017634.1"/>
</dbReference>
<dbReference type="CDD" id="cd07067">
    <property type="entry name" value="HP_PGM_like"/>
    <property type="match status" value="1"/>
</dbReference>
<evidence type="ECO:0008006" key="3">
    <source>
        <dbReference type="Google" id="ProtNLM"/>
    </source>
</evidence>
<dbReference type="SMART" id="SM00855">
    <property type="entry name" value="PGAM"/>
    <property type="match status" value="1"/>
</dbReference>